<gene>
    <name evidence="6" type="ORF">NP493_321g02001</name>
</gene>
<dbReference type="SUPFAM" id="SSF49854">
    <property type="entry name" value="Spermadhesin, CUB domain"/>
    <property type="match status" value="1"/>
</dbReference>
<comment type="caution">
    <text evidence="2">Lacks conserved residue(s) required for the propagation of feature annotation.</text>
</comment>
<keyword evidence="7" id="KW-1185">Reference proteome</keyword>
<comment type="caution">
    <text evidence="6">The sequence shown here is derived from an EMBL/GenBank/DDBJ whole genome shotgun (WGS) entry which is preliminary data.</text>
</comment>
<name>A0AAD9NWD0_RIDPI</name>
<feature type="disulfide bond" evidence="2">
    <location>
        <begin position="94"/>
        <end position="121"/>
    </location>
</feature>
<feature type="region of interest" description="Disordered" evidence="3">
    <location>
        <begin position="246"/>
        <end position="265"/>
    </location>
</feature>
<keyword evidence="1 2" id="KW-1015">Disulfide bond</keyword>
<dbReference type="Pfam" id="PF00431">
    <property type="entry name" value="CUB"/>
    <property type="match status" value="1"/>
</dbReference>
<feature type="transmembrane region" description="Helical" evidence="4">
    <location>
        <begin position="302"/>
        <end position="326"/>
    </location>
</feature>
<accession>A0AAD9NWD0</accession>
<dbReference type="InterPro" id="IPR035914">
    <property type="entry name" value="Sperma_CUB_dom_sf"/>
</dbReference>
<organism evidence="6 7">
    <name type="scientific">Ridgeia piscesae</name>
    <name type="common">Tubeworm</name>
    <dbReference type="NCBI Taxonomy" id="27915"/>
    <lineage>
        <taxon>Eukaryota</taxon>
        <taxon>Metazoa</taxon>
        <taxon>Spiralia</taxon>
        <taxon>Lophotrochozoa</taxon>
        <taxon>Annelida</taxon>
        <taxon>Polychaeta</taxon>
        <taxon>Sedentaria</taxon>
        <taxon>Canalipalpata</taxon>
        <taxon>Sabellida</taxon>
        <taxon>Siboglinidae</taxon>
        <taxon>Ridgeia</taxon>
    </lineage>
</organism>
<evidence type="ECO:0000256" key="3">
    <source>
        <dbReference type="SAM" id="MobiDB-lite"/>
    </source>
</evidence>
<dbReference type="AlphaFoldDB" id="A0AAD9NWD0"/>
<evidence type="ECO:0000256" key="4">
    <source>
        <dbReference type="SAM" id="Phobius"/>
    </source>
</evidence>
<dbReference type="InterPro" id="IPR000859">
    <property type="entry name" value="CUB_dom"/>
</dbReference>
<reference evidence="6" key="1">
    <citation type="journal article" date="2023" name="Mol. Biol. Evol.">
        <title>Third-Generation Sequencing Reveals the Adaptive Role of the Epigenome in Three Deep-Sea Polychaetes.</title>
        <authorList>
            <person name="Perez M."/>
            <person name="Aroh O."/>
            <person name="Sun Y."/>
            <person name="Lan Y."/>
            <person name="Juniper S.K."/>
            <person name="Young C.R."/>
            <person name="Angers B."/>
            <person name="Qian P.Y."/>
        </authorList>
    </citation>
    <scope>NUCLEOTIDE SEQUENCE</scope>
    <source>
        <strain evidence="6">R07B-5</strain>
    </source>
</reference>
<dbReference type="PROSITE" id="PS01180">
    <property type="entry name" value="CUB"/>
    <property type="match status" value="1"/>
</dbReference>
<keyword evidence="4" id="KW-0812">Transmembrane</keyword>
<evidence type="ECO:0000313" key="7">
    <source>
        <dbReference type="Proteomes" id="UP001209878"/>
    </source>
</evidence>
<keyword evidence="4" id="KW-0472">Membrane</keyword>
<evidence type="ECO:0000256" key="2">
    <source>
        <dbReference type="PROSITE-ProRule" id="PRU00059"/>
    </source>
</evidence>
<feature type="domain" description="CUB" evidence="5">
    <location>
        <begin position="94"/>
        <end position="204"/>
    </location>
</feature>
<dbReference type="CDD" id="cd22823">
    <property type="entry name" value="Gal_Rha_Lectin"/>
    <property type="match status" value="1"/>
</dbReference>
<keyword evidence="4" id="KW-1133">Transmembrane helix</keyword>
<dbReference type="Proteomes" id="UP001209878">
    <property type="component" value="Unassembled WGS sequence"/>
</dbReference>
<dbReference type="Gene3D" id="2.60.120.290">
    <property type="entry name" value="Spermadhesin, CUB domain"/>
    <property type="match status" value="1"/>
</dbReference>
<proteinExistence type="predicted"/>
<protein>
    <recommendedName>
        <fullName evidence="5">CUB domain-containing protein</fullName>
    </recommendedName>
</protein>
<dbReference type="EMBL" id="JAODUO010000320">
    <property type="protein sequence ID" value="KAK2183174.1"/>
    <property type="molecule type" value="Genomic_DNA"/>
</dbReference>
<dbReference type="CDD" id="cd00041">
    <property type="entry name" value="CUB"/>
    <property type="match status" value="1"/>
</dbReference>
<evidence type="ECO:0000256" key="1">
    <source>
        <dbReference type="ARBA" id="ARBA00023157"/>
    </source>
</evidence>
<evidence type="ECO:0000313" key="6">
    <source>
        <dbReference type="EMBL" id="KAK2183174.1"/>
    </source>
</evidence>
<sequence length="432" mass="47703">MMALQCDETSHIRILEDVFKVAPSIDLHDVHTSCSHKSAGCSLAPPSGVVRRYCEGRRVCRHIQVAREYCGDNMTNYELVTYECVADVDIKDICRQSSFDSASGYLATTNFPSEYPPNLHCACSLTTIQDDDSDVSAMVQLEVVHFVVKYDVPCNDWLEIVTPNDKWRVCGAYRSTVKTAAVNITFHSDQDTGHEGVWMRYSVVPPDSGSIVRVECSNRESHVPYEILNGIRRHRGDTIDIANGLTIPGVSTRNPTGEGRDTGQGSAVLPEVKTVSRLGRGQHSQTESRPVRQVGTTLKRRLVIGTCVVTVILSLAALLVLLLFAINRKKSKRRGNSTDRLQQRVNSMRLYNSISLPSTVNYSSVSRGQCSVVSHVQQPDDVCIDSDAICQTMSQPSYADCSSVLYAQITTTFMATESNPGGSLSLERSMYF</sequence>
<evidence type="ECO:0000259" key="5">
    <source>
        <dbReference type="PROSITE" id="PS01180"/>
    </source>
</evidence>